<reference evidence="1 2" key="1">
    <citation type="journal article" date="2017" name="Environ. Microbiol.">
        <title>Decay of the glycolytic pathway and adaptation to intranuclear parasitism within Enterocytozoonidae microsporidia.</title>
        <authorList>
            <person name="Wiredu Boakye D."/>
            <person name="Jaroenlak P."/>
            <person name="Prachumwat A."/>
            <person name="Williams T.A."/>
            <person name="Bateman K.S."/>
            <person name="Itsathitphaisarn O."/>
            <person name="Sritunyalucksana K."/>
            <person name="Paszkiewicz K.H."/>
            <person name="Moore K.A."/>
            <person name="Stentiford G.D."/>
            <person name="Williams B.A."/>
        </authorList>
    </citation>
    <scope>NUCLEOTIDE SEQUENCE [LARGE SCALE GENOMIC DNA]</scope>
    <source>
        <strain evidence="1 2">GB1</strain>
    </source>
</reference>
<gene>
    <name evidence="1" type="ORF">ECANGB1_2055</name>
</gene>
<dbReference type="EMBL" id="LWDP01000007">
    <property type="protein sequence ID" value="ORD94848.1"/>
    <property type="molecule type" value="Genomic_DNA"/>
</dbReference>
<name>A0A1Y1S9H2_9MICR</name>
<evidence type="ECO:0000313" key="1">
    <source>
        <dbReference type="EMBL" id="ORD94848.1"/>
    </source>
</evidence>
<accession>A0A1Y1S9H2</accession>
<sequence>MDHVHSAFNKATVSVVNESSGLLRKKFKKFLVQLEQVKFKQSNSKIRLLLGIDLINMNAKKYNTILLENDILFGKECNNPTIGTEQAKISYKKRKNAIEAEFRETRRFHIDELKSKCLSAYIVINDLMITDNDIGNCVEIGKLYKKKCAELNIGMDDEIINMVNYIESINIDAYVFMAGELMGCLKICEILVVSEIGIC</sequence>
<dbReference type="AlphaFoldDB" id="A0A1Y1S9H2"/>
<dbReference type="Proteomes" id="UP000192639">
    <property type="component" value="Unassembled WGS sequence"/>
</dbReference>
<proteinExistence type="predicted"/>
<comment type="caution">
    <text evidence="1">The sequence shown here is derived from an EMBL/GenBank/DDBJ whole genome shotgun (WGS) entry which is preliminary data.</text>
</comment>
<protein>
    <submittedName>
        <fullName evidence="1">Uncharacterized protein</fullName>
    </submittedName>
</protein>
<evidence type="ECO:0000313" key="2">
    <source>
        <dbReference type="Proteomes" id="UP000192639"/>
    </source>
</evidence>
<organism evidence="1 2">
    <name type="scientific">Enterospora canceri</name>
    <dbReference type="NCBI Taxonomy" id="1081671"/>
    <lineage>
        <taxon>Eukaryota</taxon>
        <taxon>Fungi</taxon>
        <taxon>Fungi incertae sedis</taxon>
        <taxon>Microsporidia</taxon>
        <taxon>Enterocytozoonidae</taxon>
        <taxon>Enterospora</taxon>
    </lineage>
</organism>
<keyword evidence="2" id="KW-1185">Reference proteome</keyword>
<dbReference type="VEuPathDB" id="MicrosporidiaDB:ECANGB1_2055"/>